<dbReference type="SUPFAM" id="SSF53474">
    <property type="entry name" value="alpha/beta-Hydrolases"/>
    <property type="match status" value="1"/>
</dbReference>
<evidence type="ECO:0000313" key="13">
    <source>
        <dbReference type="Proteomes" id="UP001440984"/>
    </source>
</evidence>
<evidence type="ECO:0000256" key="4">
    <source>
        <dbReference type="ARBA" id="ARBA00022651"/>
    </source>
</evidence>
<dbReference type="InterPro" id="IPR043595">
    <property type="entry name" value="FaeB/C/D"/>
</dbReference>
<keyword evidence="4" id="KW-0858">Xylan degradation</keyword>
<evidence type="ECO:0000259" key="11">
    <source>
        <dbReference type="SMART" id="SM00458"/>
    </source>
</evidence>
<evidence type="ECO:0000256" key="9">
    <source>
        <dbReference type="ARBA" id="ARBA00025250"/>
    </source>
</evidence>
<evidence type="ECO:0000256" key="2">
    <source>
        <dbReference type="ARBA" id="ARBA00010278"/>
    </source>
</evidence>
<comment type="similarity">
    <text evidence="2">Belongs to the faeC family.</text>
</comment>
<dbReference type="PANTHER" id="PTHR38050">
    <property type="match status" value="1"/>
</dbReference>
<dbReference type="InterPro" id="IPR029058">
    <property type="entry name" value="AB_hydrolase_fold"/>
</dbReference>
<keyword evidence="5 10" id="KW-0732">Signal</keyword>
<dbReference type="Gene3D" id="3.40.50.1820">
    <property type="entry name" value="alpha/beta hydrolase"/>
    <property type="match status" value="1"/>
</dbReference>
<evidence type="ECO:0000256" key="1">
    <source>
        <dbReference type="ARBA" id="ARBA00004613"/>
    </source>
</evidence>
<reference evidence="12 13" key="1">
    <citation type="submission" date="2024-05" db="EMBL/GenBank/DDBJ databases">
        <authorList>
            <person name="Zhao H."/>
            <person name="Xu Y."/>
            <person name="Lin S."/>
            <person name="Spain J.C."/>
            <person name="Zhou N.-Y."/>
        </authorList>
    </citation>
    <scope>NUCLEOTIDE SEQUENCE [LARGE SCALE GENOMIC DNA]</scope>
    <source>
        <strain evidence="12 13">NEAU-NG30</strain>
    </source>
</reference>
<dbReference type="Gene3D" id="2.80.10.50">
    <property type="match status" value="1"/>
</dbReference>
<evidence type="ECO:0000256" key="10">
    <source>
        <dbReference type="SAM" id="SignalP"/>
    </source>
</evidence>
<dbReference type="InterPro" id="IPR000772">
    <property type="entry name" value="Ricin_B_lectin"/>
</dbReference>
<sequence>MARYRSLFASVASVALGAVLALTTGGPAQAAVPAAPAQAAAGTAGCGKAPGLSSGNHTISSGGQNRNYILRVPNNYDSSRQYRLFVGLHWRGGTANDVDSGGTDGYNWSYYGLRRLADNAGNGTIFVAPQGNGNGWANPGGQDVTFIDDMLRQVEAALCVDTTQVFAGGFSYGGAMSYALACARPTVFRAVAVYSGANLSGCDGGTQPVAYIGLHGIRDNVLPIALGRSLRDTFVRNNGCTPQNPPEPANGSLTHIVTAYSGCRAGYPVVWAAFDGAGHDPGPRDGCTCDGWQTWTSGEVWKFITQFGTTTPPTPPVQTGVNYKLVAQHSSKLAEIANSSTAAGAQLRQWSATGGLNQQFDFVDTGDGYYWIRARHSGMVLQAANSNTGADITQQPQASSAAQQWRVVDQGGGAVSLVNRMSGLALDVWEVSTADGARISQWTFTGNGNQRFQLQRA</sequence>
<keyword evidence="13" id="KW-1185">Reference proteome</keyword>
<feature type="chain" id="PRO_5047143050" evidence="10">
    <location>
        <begin position="31"/>
        <end position="457"/>
    </location>
</feature>
<gene>
    <name evidence="12" type="ORF">ABJI51_35925</name>
</gene>
<dbReference type="InterPro" id="IPR035992">
    <property type="entry name" value="Ricin_B-like_lectins"/>
</dbReference>
<organism evidence="12 13">
    <name type="scientific">Amycolatopsis melonis</name>
    <dbReference type="NCBI Taxonomy" id="3156488"/>
    <lineage>
        <taxon>Bacteria</taxon>
        <taxon>Bacillati</taxon>
        <taxon>Actinomycetota</taxon>
        <taxon>Actinomycetes</taxon>
        <taxon>Pseudonocardiales</taxon>
        <taxon>Pseudonocardiaceae</taxon>
        <taxon>Amycolatopsis</taxon>
    </lineage>
</organism>
<name>A0ABV0LQA2_9PSEU</name>
<comment type="subcellular location">
    <subcellularLocation>
        <location evidence="1">Secreted</location>
    </subcellularLocation>
</comment>
<evidence type="ECO:0000256" key="8">
    <source>
        <dbReference type="ARBA" id="ARBA00023326"/>
    </source>
</evidence>
<dbReference type="EMBL" id="JBDZYD010000015">
    <property type="protein sequence ID" value="MEQ0564495.1"/>
    <property type="molecule type" value="Genomic_DNA"/>
</dbReference>
<dbReference type="PANTHER" id="PTHR38050:SF1">
    <property type="entry name" value="FERULOYL ESTERASE C"/>
    <property type="match status" value="1"/>
</dbReference>
<feature type="domain" description="Ricin B lectin" evidence="11">
    <location>
        <begin position="319"/>
        <end position="455"/>
    </location>
</feature>
<keyword evidence="6" id="KW-0378">Hydrolase</keyword>
<proteinExistence type="inferred from homology"/>
<evidence type="ECO:0000256" key="3">
    <source>
        <dbReference type="ARBA" id="ARBA00022525"/>
    </source>
</evidence>
<feature type="signal peptide" evidence="10">
    <location>
        <begin position="1"/>
        <end position="30"/>
    </location>
</feature>
<dbReference type="RefSeq" id="WP_348955553.1">
    <property type="nucleotide sequence ID" value="NZ_JBDZYD010000015.1"/>
</dbReference>
<dbReference type="Proteomes" id="UP001440984">
    <property type="component" value="Unassembled WGS sequence"/>
</dbReference>
<evidence type="ECO:0000256" key="5">
    <source>
        <dbReference type="ARBA" id="ARBA00022729"/>
    </source>
</evidence>
<protein>
    <submittedName>
        <fullName evidence="12">RICIN domain-containing protein</fullName>
    </submittedName>
</protein>
<comment type="function">
    <text evidence="9">Involved in degradation of plant cell walls. Hydrolyzes the feruloyl-arabinose ester bond in arabinoxylans, and the feruloyl-galactose ester bond in pectin. Active against paranitrophenyl-acetate, methyl ferulate and wheat arabinoxylan.</text>
</comment>
<dbReference type="CDD" id="cd00161">
    <property type="entry name" value="beta-trefoil_Ricin-like"/>
    <property type="match status" value="1"/>
</dbReference>
<evidence type="ECO:0000256" key="6">
    <source>
        <dbReference type="ARBA" id="ARBA00022801"/>
    </source>
</evidence>
<dbReference type="SUPFAM" id="SSF50370">
    <property type="entry name" value="Ricin B-like lectins"/>
    <property type="match status" value="1"/>
</dbReference>
<dbReference type="PROSITE" id="PS50231">
    <property type="entry name" value="RICIN_B_LECTIN"/>
    <property type="match status" value="1"/>
</dbReference>
<accession>A0ABV0LQA2</accession>
<comment type="caution">
    <text evidence="12">The sequence shown here is derived from an EMBL/GenBank/DDBJ whole genome shotgun (WGS) entry which is preliminary data.</text>
</comment>
<evidence type="ECO:0000313" key="12">
    <source>
        <dbReference type="EMBL" id="MEQ0564495.1"/>
    </source>
</evidence>
<dbReference type="SMART" id="SM00458">
    <property type="entry name" value="RICIN"/>
    <property type="match status" value="1"/>
</dbReference>
<keyword evidence="7" id="KW-0119">Carbohydrate metabolism</keyword>
<evidence type="ECO:0000256" key="7">
    <source>
        <dbReference type="ARBA" id="ARBA00023277"/>
    </source>
</evidence>
<dbReference type="Pfam" id="PF14200">
    <property type="entry name" value="RicinB_lectin_2"/>
    <property type="match status" value="1"/>
</dbReference>
<keyword evidence="3" id="KW-0964">Secreted</keyword>
<keyword evidence="8" id="KW-0624">Polysaccharide degradation</keyword>